<dbReference type="GO" id="GO:0016432">
    <property type="term" value="F:tRNA-uridine aminocarboxypropyltransferase activity"/>
    <property type="evidence" value="ECO:0007669"/>
    <property type="project" value="UniProtKB-EC"/>
</dbReference>
<evidence type="ECO:0000256" key="10">
    <source>
        <dbReference type="ARBA" id="ARBA00042508"/>
    </source>
</evidence>
<dbReference type="FunCoup" id="H2Y9I3">
    <property type="interactions" value="18"/>
</dbReference>
<dbReference type="InParanoid" id="H2Y9I3"/>
<reference evidence="14" key="1">
    <citation type="submission" date="2003-08" db="EMBL/GenBank/DDBJ databases">
        <authorList>
            <person name="Birren B."/>
            <person name="Nusbaum C."/>
            <person name="Abebe A."/>
            <person name="Abouelleil A."/>
            <person name="Adekoya E."/>
            <person name="Ait-zahra M."/>
            <person name="Allen N."/>
            <person name="Allen T."/>
            <person name="An P."/>
            <person name="Anderson M."/>
            <person name="Anderson S."/>
            <person name="Arachchi H."/>
            <person name="Armbruster J."/>
            <person name="Bachantsang P."/>
            <person name="Baldwin J."/>
            <person name="Barry A."/>
            <person name="Bayul T."/>
            <person name="Blitshsteyn B."/>
            <person name="Bloom T."/>
            <person name="Blye J."/>
            <person name="Boguslavskiy L."/>
            <person name="Borowsky M."/>
            <person name="Boukhgalter B."/>
            <person name="Brunache A."/>
            <person name="Butler J."/>
            <person name="Calixte N."/>
            <person name="Calvo S."/>
            <person name="Camarata J."/>
            <person name="Campo K."/>
            <person name="Chang J."/>
            <person name="Cheshatsang Y."/>
            <person name="Citroen M."/>
            <person name="Collymore A."/>
            <person name="Considine T."/>
            <person name="Cook A."/>
            <person name="Cooke P."/>
            <person name="Corum B."/>
            <person name="Cuomo C."/>
            <person name="David R."/>
            <person name="Dawoe T."/>
            <person name="Degray S."/>
            <person name="Dodge S."/>
            <person name="Dooley K."/>
            <person name="Dorje P."/>
            <person name="Dorjee K."/>
            <person name="Dorris L."/>
            <person name="Duffey N."/>
            <person name="Dupes A."/>
            <person name="Elkins T."/>
            <person name="Engels R."/>
            <person name="Erickson J."/>
            <person name="Farina A."/>
            <person name="Faro S."/>
            <person name="Ferreira P."/>
            <person name="Fischer H."/>
            <person name="Fitzgerald M."/>
            <person name="Foley K."/>
            <person name="Gage D."/>
            <person name="Galagan J."/>
            <person name="Gearin G."/>
            <person name="Gnerre S."/>
            <person name="Gnirke A."/>
            <person name="Goyette A."/>
            <person name="Graham J."/>
            <person name="Grandbois E."/>
            <person name="Gyaltsen K."/>
            <person name="Hafez N."/>
            <person name="Hagopian D."/>
            <person name="Hagos B."/>
            <person name="Hall J."/>
            <person name="Hatcher B."/>
            <person name="Heller A."/>
            <person name="Higgins H."/>
            <person name="Honan T."/>
            <person name="Horn A."/>
            <person name="Houde N."/>
            <person name="Hughes L."/>
            <person name="Hulme W."/>
            <person name="Husby E."/>
            <person name="Iliev I."/>
            <person name="Jaffe D."/>
            <person name="Jones C."/>
            <person name="Kamal M."/>
            <person name="Kamat A."/>
            <person name="Kamvysselis M."/>
            <person name="Karlsson E."/>
            <person name="Kells C."/>
            <person name="Kieu A."/>
            <person name="Kisner P."/>
            <person name="Kodira C."/>
            <person name="Kulbokas E."/>
            <person name="Labutti K."/>
            <person name="Lama D."/>
            <person name="Landers T."/>
            <person name="Leger J."/>
            <person name="Levine S."/>
            <person name="Lewis D."/>
            <person name="Lewis T."/>
            <person name="Lindblad-toh K."/>
            <person name="Liu X."/>
            <person name="Lokyitsang T."/>
            <person name="Lokyitsang Y."/>
            <person name="Lucien O."/>
            <person name="Lui A."/>
            <person name="Ma L.J."/>
            <person name="Mabbitt R."/>
            <person name="Macdonald J."/>
            <person name="Maclean C."/>
            <person name="Major J."/>
            <person name="Manning J."/>
            <person name="Marabella R."/>
            <person name="Maru K."/>
            <person name="Matthews C."/>
            <person name="Mauceli E."/>
            <person name="Mccarthy M."/>
            <person name="Mcdonough S."/>
            <person name="Mcghee T."/>
            <person name="Meldrim J."/>
            <person name="Meneus L."/>
            <person name="Mesirov J."/>
            <person name="Mihalev A."/>
            <person name="Mihova T."/>
            <person name="Mikkelsen T."/>
            <person name="Mlenga V."/>
            <person name="Moru K."/>
            <person name="Mozes J."/>
            <person name="Mulrain L."/>
            <person name="Munson G."/>
            <person name="Naylor J."/>
            <person name="Newes C."/>
            <person name="Nguyen C."/>
            <person name="Nguyen N."/>
            <person name="Nguyen T."/>
            <person name="Nicol R."/>
            <person name="Nielsen C."/>
            <person name="Nizzari M."/>
            <person name="Norbu C."/>
            <person name="Norbu N."/>
            <person name="O'donnell P."/>
            <person name="Okoawo O."/>
            <person name="O'leary S."/>
            <person name="Omotosho B."/>
            <person name="O'neill K."/>
            <person name="Osman S."/>
            <person name="Parker S."/>
            <person name="Perrin D."/>
            <person name="Phunkhang P."/>
            <person name="Piqani B."/>
            <person name="Purcell S."/>
            <person name="Rachupka T."/>
            <person name="Ramasamy U."/>
            <person name="Rameau R."/>
            <person name="Ray V."/>
            <person name="Raymond C."/>
            <person name="Retta R."/>
            <person name="Richardson S."/>
            <person name="Rise C."/>
            <person name="Rodriguez J."/>
            <person name="Rogers J."/>
            <person name="Rogov P."/>
            <person name="Rutman M."/>
            <person name="Schupbach R."/>
            <person name="Seaman C."/>
            <person name="Settipalli S."/>
            <person name="Sharpe T."/>
            <person name="Sheridan J."/>
            <person name="Sherpa N."/>
            <person name="Shi J."/>
            <person name="Smirnov S."/>
            <person name="Smith C."/>
            <person name="Sougnez C."/>
            <person name="Spencer B."/>
            <person name="Stalker J."/>
            <person name="Stange-thomann N."/>
            <person name="Stavropoulos S."/>
            <person name="Stetson K."/>
            <person name="Stone C."/>
            <person name="Stone S."/>
            <person name="Stubbs M."/>
            <person name="Talamas J."/>
            <person name="Tchuinga P."/>
            <person name="Tenzing P."/>
            <person name="Tesfaye S."/>
            <person name="Theodore J."/>
            <person name="Thoulutsang Y."/>
            <person name="Topham K."/>
            <person name="Towey S."/>
            <person name="Tsamla T."/>
            <person name="Tsomo N."/>
            <person name="Vallee D."/>
            <person name="Vassiliev H."/>
            <person name="Venkataraman V."/>
            <person name="Vinson J."/>
            <person name="Vo A."/>
            <person name="Wade C."/>
            <person name="Wang S."/>
            <person name="Wangchuk T."/>
            <person name="Wangdi T."/>
            <person name="Whittaker C."/>
            <person name="Wilkinson J."/>
            <person name="Wu Y."/>
            <person name="Wyman D."/>
            <person name="Yadav S."/>
            <person name="Yang S."/>
            <person name="Yang X."/>
            <person name="Yeager S."/>
            <person name="Yee E."/>
            <person name="Young G."/>
            <person name="Zainoun J."/>
            <person name="Zembeck L."/>
            <person name="Zimmer A."/>
            <person name="Zody M."/>
            <person name="Lander E."/>
        </authorList>
    </citation>
    <scope>NUCLEOTIDE SEQUENCE [LARGE SCALE GENOMIC DNA]</scope>
</reference>
<dbReference type="HOGENOM" id="CLU_069451_0_0_1"/>
<dbReference type="GO" id="GO:0005634">
    <property type="term" value="C:nucleus"/>
    <property type="evidence" value="ECO:0007669"/>
    <property type="project" value="UniProtKB-SubCell"/>
</dbReference>
<reference evidence="13" key="3">
    <citation type="submission" date="2025-09" db="UniProtKB">
        <authorList>
            <consortium name="Ensembl"/>
        </authorList>
    </citation>
    <scope>IDENTIFICATION</scope>
</reference>
<sequence length="229" mass="26842">MYFCYSCYQYVDGIDVKDMPHVKLPIKVDIIKHQKELDGKSTAVHAVMLAPEDVEIYSYPIIPNYANDKDQTLLIFPGPDAKHLRLYSTQSGKKRSVVDDVVMAKKIHLDNSSDVQNENRAKKSEFKLKEEKLNPTFNKIVFIDSTWSQVHSILTDERLKSLSRVELSEKETCYWRKQNNRPNTHLATIEAIHSFFQQFHQIFIGEYDGKFDNLLFFYKFFYSLVKKSK</sequence>
<evidence type="ECO:0000313" key="13">
    <source>
        <dbReference type="Ensembl" id="ENSCSAVP00000001981.1"/>
    </source>
</evidence>
<evidence type="ECO:0000313" key="14">
    <source>
        <dbReference type="Proteomes" id="UP000007875"/>
    </source>
</evidence>
<evidence type="ECO:0000256" key="3">
    <source>
        <dbReference type="ARBA" id="ARBA00022679"/>
    </source>
</evidence>
<keyword evidence="5" id="KW-0819">tRNA processing</keyword>
<accession>H2Y9I3</accession>
<dbReference type="PANTHER" id="PTHR15627:SF8">
    <property type="entry name" value="TRNA-URIDINE AMINOCARBOXYPROPYLTRANSFERASE 1"/>
    <property type="match status" value="1"/>
</dbReference>
<protein>
    <recommendedName>
        <fullName evidence="9">tRNA-uridine aminocarboxypropyltransferase 1</fullName>
        <ecNumber evidence="2">2.5.1.25</ecNumber>
    </recommendedName>
    <alternativeName>
        <fullName evidence="10">DTW domain-containing protein 1</fullName>
    </alternativeName>
</protein>
<evidence type="ECO:0000256" key="9">
    <source>
        <dbReference type="ARBA" id="ARBA00039242"/>
    </source>
</evidence>
<feature type="domain" description="DTW" evidence="12">
    <location>
        <begin position="1"/>
        <end position="228"/>
    </location>
</feature>
<evidence type="ECO:0000256" key="1">
    <source>
        <dbReference type="ARBA" id="ARBA00004123"/>
    </source>
</evidence>
<dbReference type="Ensembl" id="ENSCSAVT00000002015.1">
    <property type="protein sequence ID" value="ENSCSAVP00000001981.1"/>
    <property type="gene ID" value="ENSCSAVG00000001156.1"/>
</dbReference>
<evidence type="ECO:0000256" key="4">
    <source>
        <dbReference type="ARBA" id="ARBA00022691"/>
    </source>
</evidence>
<dbReference type="InterPro" id="IPR005636">
    <property type="entry name" value="DTW"/>
</dbReference>
<keyword evidence="3" id="KW-0808">Transferase</keyword>
<name>H2Y9I3_CIOSA</name>
<keyword evidence="14" id="KW-1185">Reference proteome</keyword>
<proteinExistence type="inferred from homology"/>
<evidence type="ECO:0000256" key="6">
    <source>
        <dbReference type="ARBA" id="ARBA00023242"/>
    </source>
</evidence>
<evidence type="ECO:0000256" key="5">
    <source>
        <dbReference type="ARBA" id="ARBA00022694"/>
    </source>
</evidence>
<dbReference type="STRING" id="51511.ENSCSAVP00000001981"/>
<evidence type="ECO:0000259" key="12">
    <source>
        <dbReference type="SMART" id="SM01144"/>
    </source>
</evidence>
<dbReference type="AlphaFoldDB" id="H2Y9I3"/>
<dbReference type="OMA" id="VNAWGLN"/>
<comment type="function">
    <text evidence="7">Catalyzes the formation of 3-(3-amino-3-carboxypropyl)uridine (acp3U) at position 20 in the D-loop of several cytoplasmic tRNAs (acp3U(20)).</text>
</comment>
<dbReference type="GeneTree" id="ENSGT00940000153766"/>
<evidence type="ECO:0000256" key="8">
    <source>
        <dbReference type="ARBA" id="ARBA00038290"/>
    </source>
</evidence>
<dbReference type="EC" id="2.5.1.25" evidence="2"/>
<dbReference type="eggNOG" id="KOG3795">
    <property type="taxonomic scope" value="Eukaryota"/>
</dbReference>
<dbReference type="InterPro" id="IPR051521">
    <property type="entry name" value="tRNA_Mod/Golgi_Maint"/>
</dbReference>
<dbReference type="Pfam" id="PF03942">
    <property type="entry name" value="DTW"/>
    <property type="match status" value="1"/>
</dbReference>
<dbReference type="SMART" id="SM01144">
    <property type="entry name" value="DTW"/>
    <property type="match status" value="1"/>
</dbReference>
<dbReference type="GO" id="GO:0006400">
    <property type="term" value="P:tRNA modification"/>
    <property type="evidence" value="ECO:0007669"/>
    <property type="project" value="TreeGrafter"/>
</dbReference>
<evidence type="ECO:0000256" key="2">
    <source>
        <dbReference type="ARBA" id="ARBA00012386"/>
    </source>
</evidence>
<comment type="subcellular location">
    <subcellularLocation>
        <location evidence="1">Nucleus</location>
    </subcellularLocation>
</comment>
<evidence type="ECO:0000256" key="11">
    <source>
        <dbReference type="ARBA" id="ARBA00048718"/>
    </source>
</evidence>
<dbReference type="Proteomes" id="UP000007875">
    <property type="component" value="Unassembled WGS sequence"/>
</dbReference>
<keyword evidence="4" id="KW-0949">S-adenosyl-L-methionine</keyword>
<comment type="similarity">
    <text evidence="8">Belongs to the TDD superfamily. DTWD1 family.</text>
</comment>
<evidence type="ECO:0000256" key="7">
    <source>
        <dbReference type="ARBA" id="ARBA00037050"/>
    </source>
</evidence>
<organism evidence="13 14">
    <name type="scientific">Ciona savignyi</name>
    <name type="common">Pacific transparent sea squirt</name>
    <dbReference type="NCBI Taxonomy" id="51511"/>
    <lineage>
        <taxon>Eukaryota</taxon>
        <taxon>Metazoa</taxon>
        <taxon>Chordata</taxon>
        <taxon>Tunicata</taxon>
        <taxon>Ascidiacea</taxon>
        <taxon>Phlebobranchia</taxon>
        <taxon>Cionidae</taxon>
        <taxon>Ciona</taxon>
    </lineage>
</organism>
<keyword evidence="6" id="KW-0539">Nucleus</keyword>
<dbReference type="PANTHER" id="PTHR15627">
    <property type="entry name" value="NATURAL KILLER CELL-SPECIFIC ANTIGEN KLIP1"/>
    <property type="match status" value="1"/>
</dbReference>
<reference evidence="13" key="2">
    <citation type="submission" date="2025-08" db="UniProtKB">
        <authorList>
            <consortium name="Ensembl"/>
        </authorList>
    </citation>
    <scope>IDENTIFICATION</scope>
</reference>
<comment type="catalytic activity">
    <reaction evidence="11">
        <text>a uridine in tRNA + S-adenosyl-L-methionine = a 3-[(3S)-3-amino-3-carboxypropyl]uridine in tRNA + S-methyl-5'-thioadenosine + H(+)</text>
        <dbReference type="Rhea" id="RHEA:62432"/>
        <dbReference type="Rhea" id="RHEA-COMP:13339"/>
        <dbReference type="Rhea" id="RHEA-COMP:16092"/>
        <dbReference type="ChEBI" id="CHEBI:15378"/>
        <dbReference type="ChEBI" id="CHEBI:17509"/>
        <dbReference type="ChEBI" id="CHEBI:59789"/>
        <dbReference type="ChEBI" id="CHEBI:65315"/>
        <dbReference type="ChEBI" id="CHEBI:82930"/>
        <dbReference type="EC" id="2.5.1.25"/>
    </reaction>
</comment>